<dbReference type="EMBL" id="JACHIK010000004">
    <property type="protein sequence ID" value="MBB5042382.1"/>
    <property type="molecule type" value="Genomic_DNA"/>
</dbReference>
<dbReference type="AlphaFoldDB" id="A0A7W7YUA7"/>
<dbReference type="InterPro" id="IPR020945">
    <property type="entry name" value="DMSO/NO3_reduct_chaperone"/>
</dbReference>
<gene>
    <name evidence="2" type="ORF">HNQ66_001778</name>
</gene>
<dbReference type="GO" id="GO:0051131">
    <property type="term" value="P:chaperone-mediated protein complex assembly"/>
    <property type="evidence" value="ECO:0007669"/>
    <property type="project" value="InterPro"/>
</dbReference>
<dbReference type="GO" id="GO:0051082">
    <property type="term" value="F:unfolded protein binding"/>
    <property type="evidence" value="ECO:0007669"/>
    <property type="project" value="InterPro"/>
</dbReference>
<dbReference type="GO" id="GO:0042128">
    <property type="term" value="P:nitrate assimilation"/>
    <property type="evidence" value="ECO:0007669"/>
    <property type="project" value="UniProtKB-KW"/>
</dbReference>
<dbReference type="InterPro" id="IPR003765">
    <property type="entry name" value="NO3_reductase_chaperone_NarJ"/>
</dbReference>
<evidence type="ECO:0000256" key="1">
    <source>
        <dbReference type="ARBA" id="ARBA00023063"/>
    </source>
</evidence>
<evidence type="ECO:0000313" key="2">
    <source>
        <dbReference type="EMBL" id="MBB5042382.1"/>
    </source>
</evidence>
<keyword evidence="1" id="KW-0534">Nitrate assimilation</keyword>
<sequence>MHTALKILSLLLSYPGEELINGAGELKAALQADDTVGADVGRHLVRLIDDLAGQDLYEAQERYVHLFDRSRSLSLHLFEHVHGESRDRGQAMVDLMEMYEENGFVIDSKELPDYLPLFLEFLSTRSAEEIDDLLSQTGHITAAIGERLRKRESVYAFAFAALRLLSKAKPDEKRVNALLEGAEDNPDDLAALDRIWWDEAVTFGGNAGENACGPDRLRTQMRAAARKPNEPANTIPV</sequence>
<keyword evidence="3" id="KW-1185">Reference proteome</keyword>
<dbReference type="Pfam" id="PF02613">
    <property type="entry name" value="Nitrate_red_del"/>
    <property type="match status" value="1"/>
</dbReference>
<dbReference type="Gene3D" id="1.10.3480.10">
    <property type="entry name" value="TorD-like"/>
    <property type="match status" value="1"/>
</dbReference>
<organism evidence="2 3">
    <name type="scientific">Shinella fusca</name>
    <dbReference type="NCBI Taxonomy" id="544480"/>
    <lineage>
        <taxon>Bacteria</taxon>
        <taxon>Pseudomonadati</taxon>
        <taxon>Pseudomonadota</taxon>
        <taxon>Alphaproteobacteria</taxon>
        <taxon>Hyphomicrobiales</taxon>
        <taxon>Rhizobiaceae</taxon>
        <taxon>Shinella</taxon>
    </lineage>
</organism>
<dbReference type="Proteomes" id="UP000535406">
    <property type="component" value="Unassembled WGS sequence"/>
</dbReference>
<dbReference type="GO" id="GO:0016530">
    <property type="term" value="F:metallochaperone activity"/>
    <property type="evidence" value="ECO:0007669"/>
    <property type="project" value="TreeGrafter"/>
</dbReference>
<name>A0A7W7YUA7_9HYPH</name>
<dbReference type="PANTHER" id="PTHR43680:SF2">
    <property type="entry name" value="NITRATE REDUCTASE MOLYBDENUM COFACTOR ASSEMBLY CHAPERONE NARJ"/>
    <property type="match status" value="1"/>
</dbReference>
<evidence type="ECO:0000313" key="3">
    <source>
        <dbReference type="Proteomes" id="UP000535406"/>
    </source>
</evidence>
<proteinExistence type="predicted"/>
<dbReference type="SUPFAM" id="SSF89155">
    <property type="entry name" value="TorD-like"/>
    <property type="match status" value="1"/>
</dbReference>
<dbReference type="NCBIfam" id="TIGR00684">
    <property type="entry name" value="narJ"/>
    <property type="match status" value="1"/>
</dbReference>
<dbReference type="InterPro" id="IPR036411">
    <property type="entry name" value="TorD-like_sf"/>
</dbReference>
<accession>A0A7W7YUA7</accession>
<protein>
    <submittedName>
        <fullName evidence="2">Nitrate reductase delta subunit</fullName>
    </submittedName>
</protein>
<dbReference type="RefSeq" id="WP_184143176.1">
    <property type="nucleotide sequence ID" value="NZ_JACHIK010000004.1"/>
</dbReference>
<dbReference type="PANTHER" id="PTHR43680">
    <property type="entry name" value="NITRATE REDUCTASE MOLYBDENUM COFACTOR ASSEMBLY CHAPERONE"/>
    <property type="match status" value="1"/>
</dbReference>
<reference evidence="2 3" key="1">
    <citation type="submission" date="2020-08" db="EMBL/GenBank/DDBJ databases">
        <title>Genomic Encyclopedia of Type Strains, Phase IV (KMG-IV): sequencing the most valuable type-strain genomes for metagenomic binning, comparative biology and taxonomic classification.</title>
        <authorList>
            <person name="Goeker M."/>
        </authorList>
    </citation>
    <scope>NUCLEOTIDE SEQUENCE [LARGE SCALE GENOMIC DNA]</scope>
    <source>
        <strain evidence="2 3">DSM 21319</strain>
    </source>
</reference>
<comment type="caution">
    <text evidence="2">The sequence shown here is derived from an EMBL/GenBank/DDBJ whole genome shotgun (WGS) entry which is preliminary data.</text>
</comment>